<evidence type="ECO:0000256" key="1">
    <source>
        <dbReference type="ARBA" id="ARBA00022694"/>
    </source>
</evidence>
<dbReference type="STRING" id="767519.SAMN05216559_3244"/>
<evidence type="ECO:0000256" key="3">
    <source>
        <dbReference type="SAM" id="MobiDB-lite"/>
    </source>
</evidence>
<dbReference type="EMBL" id="FOZK01000003">
    <property type="protein sequence ID" value="SFS07558.1"/>
    <property type="molecule type" value="Genomic_DNA"/>
</dbReference>
<dbReference type="RefSeq" id="WP_089817597.1">
    <property type="nucleotide sequence ID" value="NZ_FOZK01000003.1"/>
</dbReference>
<keyword evidence="2" id="KW-0378">Hydrolase</keyword>
<name>A0A1I6LVW7_9EURY</name>
<comment type="catalytic activity">
    <reaction evidence="2">
        <text>Endonucleolytic cleavage of RNA, removing 5'-extranucleotides from tRNA precursor.</text>
        <dbReference type="EC" id="3.1.26.5"/>
    </reaction>
</comment>
<dbReference type="OrthoDB" id="19261at2157"/>
<dbReference type="InterPro" id="IPR038085">
    <property type="entry name" value="Rnp2-like_sf"/>
</dbReference>
<comment type="function">
    <text evidence="2">Part of ribonuclease P, a protein complex that generates mature tRNA molecules by cleaving their 5'-ends.</text>
</comment>
<keyword evidence="2" id="KW-0963">Cytoplasm</keyword>
<keyword evidence="2" id="KW-0540">Nuclease</keyword>
<accession>A0A1I6LVW7</accession>
<keyword evidence="5" id="KW-1185">Reference proteome</keyword>
<dbReference type="InterPro" id="IPR002759">
    <property type="entry name" value="Pop5/Rpp14/Rnp2-like"/>
</dbReference>
<dbReference type="Pfam" id="PF01900">
    <property type="entry name" value="RNase_P_Rpp14"/>
    <property type="match status" value="1"/>
</dbReference>
<feature type="compositionally biased region" description="Basic and acidic residues" evidence="3">
    <location>
        <begin position="135"/>
        <end position="146"/>
    </location>
</feature>
<evidence type="ECO:0000313" key="5">
    <source>
        <dbReference type="Proteomes" id="UP000199062"/>
    </source>
</evidence>
<dbReference type="Gene3D" id="3.30.70.3250">
    <property type="entry name" value="Ribonuclease P, Pop5 subunit"/>
    <property type="match status" value="1"/>
</dbReference>
<dbReference type="EC" id="3.1.26.5" evidence="2"/>
<comment type="similarity">
    <text evidence="2">Belongs to the eukaryotic/archaeal RNase P protein component 2 family.</text>
</comment>
<dbReference type="AlphaFoldDB" id="A0A1I6LVW7"/>
<feature type="region of interest" description="Disordered" evidence="3">
    <location>
        <begin position="130"/>
        <end position="159"/>
    </location>
</feature>
<dbReference type="PANTHER" id="PTHR15441:SF2">
    <property type="entry name" value="RIBONUCLEASE P_MRP PROTEIN SUBUNIT POP5"/>
    <property type="match status" value="1"/>
</dbReference>
<proteinExistence type="inferred from homology"/>
<dbReference type="Proteomes" id="UP000199062">
    <property type="component" value="Unassembled WGS sequence"/>
</dbReference>
<keyword evidence="2" id="KW-0255">Endonuclease</keyword>
<dbReference type="PANTHER" id="PTHR15441">
    <property type="entry name" value="RIBONUCLEASE P PROTEIN SUBUNIT P14"/>
    <property type="match status" value="1"/>
</dbReference>
<protein>
    <recommendedName>
        <fullName evidence="2">Ribonuclease P protein component 2</fullName>
        <shortName evidence="2">RNase P component 2</shortName>
        <ecNumber evidence="2">3.1.26.5</ecNumber>
    </recommendedName>
    <alternativeName>
        <fullName evidence="2">Pop5</fullName>
    </alternativeName>
</protein>
<dbReference type="HAMAP" id="MF_00755">
    <property type="entry name" value="RNase_P_2"/>
    <property type="match status" value="1"/>
</dbReference>
<dbReference type="SUPFAM" id="SSF160350">
    <property type="entry name" value="Rnp2-like"/>
    <property type="match status" value="1"/>
</dbReference>
<comment type="subcellular location">
    <subcellularLocation>
        <location evidence="2">Cytoplasm</location>
    </subcellularLocation>
</comment>
<keyword evidence="1 2" id="KW-0819">tRNA processing</keyword>
<dbReference type="GO" id="GO:0001682">
    <property type="term" value="P:tRNA 5'-leader removal"/>
    <property type="evidence" value="ECO:0007669"/>
    <property type="project" value="UniProtKB-UniRule"/>
</dbReference>
<dbReference type="GO" id="GO:0005737">
    <property type="term" value="C:cytoplasm"/>
    <property type="evidence" value="ECO:0007669"/>
    <property type="project" value="UniProtKB-SubCell"/>
</dbReference>
<dbReference type="GO" id="GO:0030681">
    <property type="term" value="C:multimeric ribonuclease P complex"/>
    <property type="evidence" value="ECO:0007669"/>
    <property type="project" value="TreeGrafter"/>
</dbReference>
<gene>
    <name evidence="2" type="primary">rnp2</name>
    <name evidence="4" type="ORF">SAMN05216559_3244</name>
</gene>
<sequence length="159" mass="17865">MKHLPKHLRQRWRYLGVAIETWPDAAFGRRDFQRELWYAAQNLFGDAGSADLDMTVLRFDLADSDGAAVVRTRRDEEPRARAALACVAAVDGDPVGIRVRGVSGTVRACEENYIHRRREPPDQRHVAFEDAEEPAVARDGKVDVRTPEGYSGATTLDFQ</sequence>
<dbReference type="GO" id="GO:0004526">
    <property type="term" value="F:ribonuclease P activity"/>
    <property type="evidence" value="ECO:0007669"/>
    <property type="project" value="UniProtKB-UniRule"/>
</dbReference>
<evidence type="ECO:0000313" key="4">
    <source>
        <dbReference type="EMBL" id="SFS07558.1"/>
    </source>
</evidence>
<organism evidence="4 5">
    <name type="scientific">Halomicrobium zhouii</name>
    <dbReference type="NCBI Taxonomy" id="767519"/>
    <lineage>
        <taxon>Archaea</taxon>
        <taxon>Methanobacteriati</taxon>
        <taxon>Methanobacteriota</taxon>
        <taxon>Stenosarchaea group</taxon>
        <taxon>Halobacteria</taxon>
        <taxon>Halobacteriales</taxon>
        <taxon>Haloarculaceae</taxon>
        <taxon>Halomicrobium</taxon>
    </lineage>
</organism>
<dbReference type="GO" id="GO:0033204">
    <property type="term" value="F:ribonuclease P RNA binding"/>
    <property type="evidence" value="ECO:0007669"/>
    <property type="project" value="TreeGrafter"/>
</dbReference>
<comment type="subunit">
    <text evidence="2">Consists of a catalytic RNA component and at least 4-5 protein subunits.</text>
</comment>
<reference evidence="4 5" key="1">
    <citation type="submission" date="2016-10" db="EMBL/GenBank/DDBJ databases">
        <authorList>
            <person name="de Groot N.N."/>
        </authorList>
    </citation>
    <scope>NUCLEOTIDE SEQUENCE [LARGE SCALE GENOMIC DNA]</scope>
    <source>
        <strain evidence="4 5">CGMCC 1.10457</strain>
    </source>
</reference>
<evidence type="ECO:0000256" key="2">
    <source>
        <dbReference type="HAMAP-Rule" id="MF_00755"/>
    </source>
</evidence>